<name>A0A6M3L6M1_9ZZZZ</name>
<feature type="compositionally biased region" description="Basic and acidic residues" evidence="1">
    <location>
        <begin position="40"/>
        <end position="61"/>
    </location>
</feature>
<evidence type="ECO:0000256" key="1">
    <source>
        <dbReference type="SAM" id="MobiDB-lite"/>
    </source>
</evidence>
<evidence type="ECO:0000313" key="2">
    <source>
        <dbReference type="EMBL" id="QJA88895.1"/>
    </source>
</evidence>
<feature type="region of interest" description="Disordered" evidence="1">
    <location>
        <begin position="40"/>
        <end position="75"/>
    </location>
</feature>
<protein>
    <recommendedName>
        <fullName evidence="3">Essential protein Yae1 N-terminal domain-containing protein</fullName>
    </recommendedName>
</protein>
<reference evidence="2" key="1">
    <citation type="submission" date="2020-03" db="EMBL/GenBank/DDBJ databases">
        <title>The deep terrestrial virosphere.</title>
        <authorList>
            <person name="Holmfeldt K."/>
            <person name="Nilsson E."/>
            <person name="Simone D."/>
            <person name="Lopez-Fernandez M."/>
            <person name="Wu X."/>
            <person name="de Brujin I."/>
            <person name="Lundin D."/>
            <person name="Andersson A."/>
            <person name="Bertilsson S."/>
            <person name="Dopson M."/>
        </authorList>
    </citation>
    <scope>NUCLEOTIDE SEQUENCE</scope>
    <source>
        <strain evidence="2">MM415B02657</strain>
    </source>
</reference>
<evidence type="ECO:0008006" key="3">
    <source>
        <dbReference type="Google" id="ProtNLM"/>
    </source>
</evidence>
<dbReference type="EMBL" id="MT142810">
    <property type="protein sequence ID" value="QJA88895.1"/>
    <property type="molecule type" value="Genomic_DNA"/>
</dbReference>
<sequence>MPTVEFEVWCSCGAGLCNNSSEVRNGISVEPCEKCIENAKEESKDEGYSEGYKEGYDKGYDDGYNDGYDEKCKNE</sequence>
<gene>
    <name evidence="2" type="ORF">MM415B02657_0009</name>
</gene>
<organism evidence="2">
    <name type="scientific">viral metagenome</name>
    <dbReference type="NCBI Taxonomy" id="1070528"/>
    <lineage>
        <taxon>unclassified sequences</taxon>
        <taxon>metagenomes</taxon>
        <taxon>organismal metagenomes</taxon>
    </lineage>
</organism>
<proteinExistence type="predicted"/>
<dbReference type="AlphaFoldDB" id="A0A6M3L6M1"/>
<accession>A0A6M3L6M1</accession>